<accession>A0AC61DF77</accession>
<keyword evidence="2" id="KW-1185">Reference proteome</keyword>
<proteinExistence type="predicted"/>
<name>A0AC61DF77_9FIRM</name>
<reference evidence="1" key="1">
    <citation type="submission" date="2017-10" db="EMBL/GenBank/DDBJ databases">
        <title>Genome sequence of cellulolytic Lachnospiraceae bacterium XHS1971 isolated from hotspring sediment.</title>
        <authorList>
            <person name="Vasudevan G."/>
            <person name="Joshi A.J."/>
            <person name="Hivarkar S."/>
            <person name="Lanjekar V.B."/>
            <person name="Dhakephalkar P.K."/>
            <person name="Dagar S."/>
        </authorList>
    </citation>
    <scope>NUCLEOTIDE SEQUENCE</scope>
    <source>
        <strain evidence="1">XHS1971</strain>
    </source>
</reference>
<evidence type="ECO:0000313" key="2">
    <source>
        <dbReference type="Proteomes" id="UP000224460"/>
    </source>
</evidence>
<gene>
    <name evidence="1" type="ORF">CS063_03040</name>
</gene>
<comment type="caution">
    <text evidence="1">The sequence shown here is derived from an EMBL/GenBank/DDBJ whole genome shotgun (WGS) entry which is preliminary data.</text>
</comment>
<dbReference type="Proteomes" id="UP000224460">
    <property type="component" value="Unassembled WGS sequence"/>
</dbReference>
<dbReference type="EMBL" id="PEDL01000002">
    <property type="protein sequence ID" value="PHV71560.1"/>
    <property type="molecule type" value="Genomic_DNA"/>
</dbReference>
<sequence length="1030" mass="120344">MRPKYLKMTAFGPYGGEQIIDFGLLQEANMFLIHGPTGGGKTTLLDAMCYGLYGETNGGERSGESMRSKFAEPEVITEIEFIFSLRGREYKMIRRPQYDRDSKRGSGKVKVNSEVELYKLEEGEWILLSSKYNEVSEHIQTLLHFNVEQFRQVIMIAQNKFRELLTVSSKERQAILQDIFETGIYQKVEKRLERMQSAFKEQVKEKQLIYENWMNNIEPLEEEELKAYIATKFLNNAPQVAELLERQCKIKQERLKVLEEETEALSIRLKAYQQKLSELTQKYNQSIEYATIRKEWDNLNEQLPYYEESRIKIEKAEKAILLLPLGERVEELREEIKNQLESIEQTLLVQKQMEIKQEILKKEEERVKEFPKQIEKLKKEEGILESYLPKVEQLFLYKEKEKKLEQEVDKDEMDLKALLAHLEQLKKEWEEEEVRLKSKGELQRKLSESLLEQKEIERVLERKVLIAKKKQERNQLLKTYQERKKAIEEKMVYFNERLAYYNHLFEKFMLNQAGELAQNLRDNTPCPVCGSYNHPHKASLVASRITKETLEVEEKNNKKLESEMNKEREALAAVVEQGKGLKEVIEEYEKEIKGQEAFEWIHKEKLDKTIEDLKKQMAELDALEQTHQVKRERQKDQEYQKEKRNQRLEEKRLQLTQVKTHIEAIKAEIPEALTQGGNLDVKLEQIKKQVIQLETQHKEVMASLETLLREQGQNKAVQLEKIKRMEGLKIQLSEKEESFKQALEVNGLFSQEEYKRCKALIPEKEELKIALEAYKERKTLIEAQMKELETKVKNFKKEDLEAAELQQQALIKRNSELAAEAQMHTHYCITHLKIKEEVLKLYETNNTLIKKKEIIDRISLIAKGKNKKGLSFERYIQSSIFEEVLKSANKKLKPMTQNRYELYRTDDLQRANAQAGLDIGIIDYYSQQTRPVTTLSGGESFMAALALALGLAEVIERLAGATPLEAMFIDEGFGSLDEEALDQAIKTLLSIQDTGRLIGIISHVKELKEQIPIRLEITSGTTGSRAQFCL</sequence>
<evidence type="ECO:0000313" key="1">
    <source>
        <dbReference type="EMBL" id="PHV71560.1"/>
    </source>
</evidence>
<protein>
    <submittedName>
        <fullName evidence="1">Uncharacterized protein</fullName>
    </submittedName>
</protein>
<organism evidence="1 2">
    <name type="scientific">Sporanaerobium hydrogeniformans</name>
    <dbReference type="NCBI Taxonomy" id="3072179"/>
    <lineage>
        <taxon>Bacteria</taxon>
        <taxon>Bacillati</taxon>
        <taxon>Bacillota</taxon>
        <taxon>Clostridia</taxon>
        <taxon>Lachnospirales</taxon>
        <taxon>Lachnospiraceae</taxon>
        <taxon>Sporanaerobium</taxon>
    </lineage>
</organism>